<evidence type="ECO:0000256" key="1">
    <source>
        <dbReference type="SAM" id="SignalP"/>
    </source>
</evidence>
<dbReference type="InterPro" id="IPR050111">
    <property type="entry name" value="C-type_lectin/snaclec_domain"/>
</dbReference>
<dbReference type="InterPro" id="IPR016186">
    <property type="entry name" value="C-type_lectin-like/link_sf"/>
</dbReference>
<feature type="domain" description="C-type lectin" evidence="2">
    <location>
        <begin position="45"/>
        <end position="140"/>
    </location>
</feature>
<evidence type="ECO:0000313" key="3">
    <source>
        <dbReference type="Proteomes" id="UP000887575"/>
    </source>
</evidence>
<protein>
    <recommendedName>
        <fullName evidence="2">C-type lectin domain-containing protein</fullName>
    </recommendedName>
</protein>
<dbReference type="SUPFAM" id="SSF56436">
    <property type="entry name" value="C-type lectin-like"/>
    <property type="match status" value="1"/>
</dbReference>
<reference evidence="4" key="1">
    <citation type="submission" date="2024-02" db="UniProtKB">
        <authorList>
            <consortium name="WormBaseParasite"/>
        </authorList>
    </citation>
    <scope>IDENTIFICATION</scope>
</reference>
<dbReference type="SMART" id="SM00034">
    <property type="entry name" value="CLECT"/>
    <property type="match status" value="1"/>
</dbReference>
<organism evidence="3 4">
    <name type="scientific">Mesorhabditis belari</name>
    <dbReference type="NCBI Taxonomy" id="2138241"/>
    <lineage>
        <taxon>Eukaryota</taxon>
        <taxon>Metazoa</taxon>
        <taxon>Ecdysozoa</taxon>
        <taxon>Nematoda</taxon>
        <taxon>Chromadorea</taxon>
        <taxon>Rhabditida</taxon>
        <taxon>Rhabditina</taxon>
        <taxon>Rhabditomorpha</taxon>
        <taxon>Rhabditoidea</taxon>
        <taxon>Rhabditidae</taxon>
        <taxon>Mesorhabditinae</taxon>
        <taxon>Mesorhabditis</taxon>
    </lineage>
</organism>
<dbReference type="Proteomes" id="UP000887575">
    <property type="component" value="Unassembled WGS sequence"/>
</dbReference>
<dbReference type="PROSITE" id="PS50041">
    <property type="entry name" value="C_TYPE_LECTIN_2"/>
    <property type="match status" value="1"/>
</dbReference>
<dbReference type="InterPro" id="IPR001304">
    <property type="entry name" value="C-type_lectin-like"/>
</dbReference>
<dbReference type="Pfam" id="PF00059">
    <property type="entry name" value="Lectin_C"/>
    <property type="match status" value="1"/>
</dbReference>
<dbReference type="InterPro" id="IPR016187">
    <property type="entry name" value="CTDL_fold"/>
</dbReference>
<keyword evidence="1" id="KW-0732">Signal</keyword>
<dbReference type="AlphaFoldDB" id="A0AAF3FAK5"/>
<dbReference type="PANTHER" id="PTHR22803">
    <property type="entry name" value="MANNOSE, PHOSPHOLIPASE, LECTIN RECEPTOR RELATED"/>
    <property type="match status" value="1"/>
</dbReference>
<feature type="signal peptide" evidence="1">
    <location>
        <begin position="1"/>
        <end position="17"/>
    </location>
</feature>
<dbReference type="WBParaSite" id="MBELARI_LOCUS3940">
    <property type="protein sequence ID" value="MBELARI_LOCUS3940"/>
    <property type="gene ID" value="MBELARI_LOCUS3940"/>
</dbReference>
<name>A0AAF3FAK5_9BILA</name>
<keyword evidence="3" id="KW-1185">Reference proteome</keyword>
<dbReference type="Gene3D" id="3.10.100.10">
    <property type="entry name" value="Mannose-Binding Protein A, subunit A"/>
    <property type="match status" value="1"/>
</dbReference>
<feature type="chain" id="PRO_5042097282" description="C-type lectin domain-containing protein" evidence="1">
    <location>
        <begin position="18"/>
        <end position="145"/>
    </location>
</feature>
<dbReference type="CDD" id="cd00037">
    <property type="entry name" value="CLECT"/>
    <property type="match status" value="1"/>
</dbReference>
<evidence type="ECO:0000259" key="2">
    <source>
        <dbReference type="PROSITE" id="PS50041"/>
    </source>
</evidence>
<sequence length="145" mass="16067">MFLMVIFLFTFLSQIDSACLPDFEAIPGESKCLFSSYGEHSGRPKAACSYKGTIPAKIENAFENSFVFSKLTDPDFSENIAYIGVEKQNGVWVYSDGSALTYTNWANGEPNSFEECAIMDRLSGKWKAENCGGAYPFFCTHGESK</sequence>
<accession>A0AAF3FAK5</accession>
<evidence type="ECO:0000313" key="4">
    <source>
        <dbReference type="WBParaSite" id="MBELARI_LOCUS3940"/>
    </source>
</evidence>
<proteinExistence type="predicted"/>